<feature type="compositionally biased region" description="Basic residues" evidence="11">
    <location>
        <begin position="208"/>
        <end position="217"/>
    </location>
</feature>
<dbReference type="Proteomes" id="UP000015453">
    <property type="component" value="Unassembled WGS sequence"/>
</dbReference>
<dbReference type="EMBL" id="AUSU01005356">
    <property type="protein sequence ID" value="EPS63628.1"/>
    <property type="molecule type" value="Genomic_DNA"/>
</dbReference>
<feature type="compositionally biased region" description="Polar residues" evidence="11">
    <location>
        <begin position="308"/>
        <end position="324"/>
    </location>
</feature>
<evidence type="ECO:0000259" key="13">
    <source>
        <dbReference type="PROSITE" id="PS51141"/>
    </source>
</evidence>
<keyword evidence="12" id="KW-1133">Transmembrane helix</keyword>
<dbReference type="Pfam" id="PF03110">
    <property type="entry name" value="SBP"/>
    <property type="match status" value="1"/>
</dbReference>
<accession>S8DL94</accession>
<evidence type="ECO:0000256" key="6">
    <source>
        <dbReference type="ARBA" id="ARBA00023125"/>
    </source>
</evidence>
<keyword evidence="7" id="KW-0804">Transcription</keyword>
<organism evidence="14 15">
    <name type="scientific">Genlisea aurea</name>
    <dbReference type="NCBI Taxonomy" id="192259"/>
    <lineage>
        <taxon>Eukaryota</taxon>
        <taxon>Viridiplantae</taxon>
        <taxon>Streptophyta</taxon>
        <taxon>Embryophyta</taxon>
        <taxon>Tracheophyta</taxon>
        <taxon>Spermatophyta</taxon>
        <taxon>Magnoliopsida</taxon>
        <taxon>eudicotyledons</taxon>
        <taxon>Gunneridae</taxon>
        <taxon>Pentapetalae</taxon>
        <taxon>asterids</taxon>
        <taxon>lamiids</taxon>
        <taxon>Lamiales</taxon>
        <taxon>Lentibulariaceae</taxon>
        <taxon>Genlisea</taxon>
    </lineage>
</organism>
<keyword evidence="4" id="KW-0862">Zinc</keyword>
<dbReference type="Gene3D" id="4.10.1100.10">
    <property type="entry name" value="Transcription factor, SBP-box domain"/>
    <property type="match status" value="1"/>
</dbReference>
<evidence type="ECO:0000256" key="10">
    <source>
        <dbReference type="PROSITE-ProRule" id="PRU00470"/>
    </source>
</evidence>
<evidence type="ECO:0000313" key="15">
    <source>
        <dbReference type="Proteomes" id="UP000015453"/>
    </source>
</evidence>
<feature type="region of interest" description="Disordered" evidence="11">
    <location>
        <begin position="370"/>
        <end position="419"/>
    </location>
</feature>
<dbReference type="FunFam" id="4.10.1100.10:FF:000001">
    <property type="entry name" value="Squamosa promoter-binding-like protein 14"/>
    <property type="match status" value="1"/>
</dbReference>
<evidence type="ECO:0000256" key="7">
    <source>
        <dbReference type="ARBA" id="ARBA00023163"/>
    </source>
</evidence>
<feature type="compositionally biased region" description="Polar residues" evidence="11">
    <location>
        <begin position="385"/>
        <end position="418"/>
    </location>
</feature>
<dbReference type="Pfam" id="PF26102">
    <property type="entry name" value="Ig_SPL7"/>
    <property type="match status" value="1"/>
</dbReference>
<keyword evidence="15" id="KW-1185">Reference proteome</keyword>
<evidence type="ECO:0000256" key="5">
    <source>
        <dbReference type="ARBA" id="ARBA00023015"/>
    </source>
</evidence>
<dbReference type="SUPFAM" id="SSF48403">
    <property type="entry name" value="Ankyrin repeat"/>
    <property type="match status" value="1"/>
</dbReference>
<evidence type="ECO:0000256" key="3">
    <source>
        <dbReference type="ARBA" id="ARBA00022771"/>
    </source>
</evidence>
<keyword evidence="2" id="KW-0479">Metal-binding</keyword>
<dbReference type="GO" id="GO:0008270">
    <property type="term" value="F:zinc ion binding"/>
    <property type="evidence" value="ECO:0007669"/>
    <property type="project" value="UniProtKB-KW"/>
</dbReference>
<comment type="caution">
    <text evidence="14">The sequence shown here is derived from an EMBL/GenBank/DDBJ whole genome shotgun (WGS) entry which is preliminary data.</text>
</comment>
<evidence type="ECO:0000256" key="1">
    <source>
        <dbReference type="ARBA" id="ARBA00004123"/>
    </source>
</evidence>
<dbReference type="InterPro" id="IPR044817">
    <property type="entry name" value="SBP-like"/>
</dbReference>
<keyword evidence="12" id="KW-0472">Membrane</keyword>
<dbReference type="GO" id="GO:0005634">
    <property type="term" value="C:nucleus"/>
    <property type="evidence" value="ECO:0007669"/>
    <property type="project" value="UniProtKB-SubCell"/>
</dbReference>
<feature type="domain" description="SBP-type" evidence="13">
    <location>
        <begin position="140"/>
        <end position="217"/>
    </location>
</feature>
<feature type="transmembrane region" description="Helical" evidence="12">
    <location>
        <begin position="903"/>
        <end position="925"/>
    </location>
</feature>
<protein>
    <recommendedName>
        <fullName evidence="13">SBP-type domain-containing protein</fullName>
    </recommendedName>
</protein>
<gene>
    <name evidence="14" type="ORF">M569_11157</name>
</gene>
<dbReference type="OrthoDB" id="514967at2759"/>
<keyword evidence="6" id="KW-0238">DNA-binding</keyword>
<feature type="region of interest" description="Disordered" evidence="11">
    <location>
        <begin position="274"/>
        <end position="358"/>
    </location>
</feature>
<keyword evidence="5" id="KW-0805">Transcription regulation</keyword>
<keyword evidence="8" id="KW-0539">Nucleus</keyword>
<comment type="subcellular location">
    <subcellularLocation>
        <location evidence="1">Nucleus</location>
    </subcellularLocation>
</comment>
<feature type="non-terminal residue" evidence="14">
    <location>
        <position position="1"/>
    </location>
</feature>
<dbReference type="AlphaFoldDB" id="S8DL94"/>
<dbReference type="GO" id="GO:0003677">
    <property type="term" value="F:DNA binding"/>
    <property type="evidence" value="ECO:0007669"/>
    <property type="project" value="UniProtKB-KW"/>
</dbReference>
<feature type="region of interest" description="Disordered" evidence="11">
    <location>
        <begin position="208"/>
        <end position="229"/>
    </location>
</feature>
<evidence type="ECO:0000256" key="12">
    <source>
        <dbReference type="SAM" id="Phobius"/>
    </source>
</evidence>
<comment type="function">
    <text evidence="9">Probable transcriptional factor. Binds to the promoter of the SQUAMOSA gene.</text>
</comment>
<evidence type="ECO:0000256" key="9">
    <source>
        <dbReference type="ARBA" id="ARBA00056472"/>
    </source>
</evidence>
<dbReference type="InterPro" id="IPR004333">
    <property type="entry name" value="SBP_dom"/>
</dbReference>
<dbReference type="SUPFAM" id="SSF103612">
    <property type="entry name" value="SBT domain"/>
    <property type="match status" value="1"/>
</dbReference>
<evidence type="ECO:0000313" key="14">
    <source>
        <dbReference type="EMBL" id="EPS63628.1"/>
    </source>
</evidence>
<evidence type="ECO:0000256" key="4">
    <source>
        <dbReference type="ARBA" id="ARBA00022833"/>
    </source>
</evidence>
<dbReference type="PROSITE" id="PS51141">
    <property type="entry name" value="ZF_SBP"/>
    <property type="match status" value="1"/>
</dbReference>
<dbReference type="InterPro" id="IPR036893">
    <property type="entry name" value="SBP_sf"/>
</dbReference>
<evidence type="ECO:0000256" key="2">
    <source>
        <dbReference type="ARBA" id="ARBA00022723"/>
    </source>
</evidence>
<dbReference type="InterPro" id="IPR036770">
    <property type="entry name" value="Ankyrin_rpt-contain_sf"/>
</dbReference>
<keyword evidence="12" id="KW-0812">Transmembrane</keyword>
<dbReference type="PANTHER" id="PTHR31251:SF86">
    <property type="entry name" value="SQUAMOSA PROMOTER-BINDING-LIKE PROTEIN 1"/>
    <property type="match status" value="1"/>
</dbReference>
<keyword evidence="3 10" id="KW-0863">Zinc-finger</keyword>
<dbReference type="PANTHER" id="PTHR31251">
    <property type="entry name" value="SQUAMOSA PROMOTER-BINDING-LIKE PROTEIN 4"/>
    <property type="match status" value="1"/>
</dbReference>
<evidence type="ECO:0000256" key="11">
    <source>
        <dbReference type="SAM" id="MobiDB-lite"/>
    </source>
</evidence>
<dbReference type="Gene3D" id="1.25.40.20">
    <property type="entry name" value="Ankyrin repeat-containing domain"/>
    <property type="match status" value="1"/>
</dbReference>
<reference evidence="14 15" key="1">
    <citation type="journal article" date="2013" name="BMC Genomics">
        <title>The miniature genome of a carnivorous plant Genlisea aurea contains a low number of genes and short non-coding sequences.</title>
        <authorList>
            <person name="Leushkin E.V."/>
            <person name="Sutormin R.A."/>
            <person name="Nabieva E.R."/>
            <person name="Penin A.A."/>
            <person name="Kondrashov A.S."/>
            <person name="Logacheva M.D."/>
        </authorList>
    </citation>
    <scope>NUCLEOTIDE SEQUENCE [LARGE SCALE GENOMIC DNA]</scope>
</reference>
<name>S8DL94_9LAMI</name>
<feature type="non-terminal residue" evidence="14">
    <location>
        <position position="940"/>
    </location>
</feature>
<sequence>NFYDPVVSDLNGLGKRSAEWDVNDWRWDGDFFRAVPLNAVPSDCRSRQFFPEIPLRSGLQNTFSLVPIDEGVLKDEREKRDSEKRRRYIDVNEEDNEETGSSLNLKLGVQALAVIDSDGDKAENSAKKCKVSGAQSSSSRAACQVEDCKADLTNTKDYYRRHKVCDVHSKSANALVGGILQRFCQQCSRFHVLEEFDEGKRSCRRRLAGHNKRRRKAHPESAVGSNVINDEHGNNDLLITLLRLLSNIQTSGSDQPKDQDLLSNLLKNLANLASSSNATNPRGSLPVSPDLHKAGASFETDGKGTMSPGGSSPALPSTSLTQKSAHTENALAGPGLDASPSCVSSPATRPDASMGRERMNNIDLNSAYDDSEDLMDNVPDILGNASPSSFKDSQRSSPPQLSGNSGSTQSQSPSTLSGEVQIRTDRIVLKLFGKDPSDFPLTLRKQIFDWLSSSPTDIESYIRPGCVILTIYTCMDKENWAELHCNLNSSLRRLIDSSADPFWRTGWIYTRVQHQASFVYNGQVVTDMPIPMATHRSCRISSIAPLAVSFSEEVHFTVKGVNLAGTTSRVLCALEGRYLLQENCDDVVRDDCFSDCEEIQCLEFSCSVPNVVGRGFIEVEDYCINSSFFPFIVAEKEVCSEICKLEAVIEDAADSEHLDTYKTEARNRALEFVNEMGWLLHKNNLMLRWGETRGEDVVDLFPFIRFKYLMDFAIDRDWPSVVRKLLKVVFDGSVEAGQYTSPVAALLDIGVLHRAVRKNSRPMVEFLLSYRSPDCGKFLFRPDGSGPGGLTPLHIAAGLDGCDDVVDALTEDPELVGIGAWKNCRDSAGFSPQDYASLRGHYSYIHLVQRKLNKRSGQVVVDIPDKQKVLGGAMQVEKNVKSCSECARKMHWSYGRARSSVAIFRPAMVSMVAIAAVCVCAALLWRTLPGIFHSWDQLKY</sequence>
<evidence type="ECO:0000256" key="8">
    <source>
        <dbReference type="ARBA" id="ARBA00023242"/>
    </source>
</evidence>
<proteinExistence type="predicted"/>